<feature type="domain" description="Peptidase S9 prolyl oligopeptidase catalytic" evidence="1">
    <location>
        <begin position="138"/>
        <end position="272"/>
    </location>
</feature>
<dbReference type="GO" id="GO:0016787">
    <property type="term" value="F:hydrolase activity"/>
    <property type="evidence" value="ECO:0007669"/>
    <property type="project" value="UniProtKB-KW"/>
</dbReference>
<dbReference type="EMBL" id="JBHUHT010000028">
    <property type="protein sequence ID" value="MFD2097670.1"/>
    <property type="molecule type" value="Genomic_DNA"/>
</dbReference>
<keyword evidence="2" id="KW-0378">Hydrolase</keyword>
<evidence type="ECO:0000313" key="2">
    <source>
        <dbReference type="EMBL" id="MFD2097670.1"/>
    </source>
</evidence>
<name>A0ABW4XRE5_9GAMM</name>
<dbReference type="SUPFAM" id="SSF53474">
    <property type="entry name" value="alpha/beta-Hydrolases"/>
    <property type="match status" value="1"/>
</dbReference>
<dbReference type="Pfam" id="PF00326">
    <property type="entry name" value="Peptidase_S9"/>
    <property type="match status" value="1"/>
</dbReference>
<gene>
    <name evidence="2" type="ORF">ACFSJ3_16900</name>
</gene>
<reference evidence="3" key="1">
    <citation type="journal article" date="2019" name="Int. J. Syst. Evol. Microbiol.">
        <title>The Global Catalogue of Microorganisms (GCM) 10K type strain sequencing project: providing services to taxonomists for standard genome sequencing and annotation.</title>
        <authorList>
            <consortium name="The Broad Institute Genomics Platform"/>
            <consortium name="The Broad Institute Genome Sequencing Center for Infectious Disease"/>
            <person name="Wu L."/>
            <person name="Ma J."/>
        </authorList>
    </citation>
    <scope>NUCLEOTIDE SEQUENCE [LARGE SCALE GENOMIC DNA]</scope>
    <source>
        <strain evidence="3">CGMCC 1.10992</strain>
    </source>
</reference>
<dbReference type="InterPro" id="IPR001375">
    <property type="entry name" value="Peptidase_S9_cat"/>
</dbReference>
<evidence type="ECO:0000313" key="3">
    <source>
        <dbReference type="Proteomes" id="UP001597380"/>
    </source>
</evidence>
<dbReference type="PANTHER" id="PTHR12277:SF81">
    <property type="entry name" value="PROTEIN ABHD13"/>
    <property type="match status" value="1"/>
</dbReference>
<accession>A0ABW4XRE5</accession>
<dbReference type="Proteomes" id="UP001597380">
    <property type="component" value="Unassembled WGS sequence"/>
</dbReference>
<comment type="caution">
    <text evidence="2">The sequence shown here is derived from an EMBL/GenBank/DDBJ whole genome shotgun (WGS) entry which is preliminary data.</text>
</comment>
<sequence length="297" mass="32526">MRIHDAFDKDNYQEQKRWMSSLGRLCLLLGALVLISGCRDAMVNAFAFYPEPLPHDAPAPSDAEEIILTTPDGEQLQALWFDKQSDTTLLYLHGNAGHLYYRVGDAREIAASGVSGVNVLLLSYRGYGKSSGSPSEQGLYTDAQTALDYLLQQLGVKEQNLFIYGRSLGSAMAIHVAQHRQLAGLILVTPFSSGTDMAKTMGLGWMNWALSLGEGSPLDSINKVSSISAPALFIHGESDDIVPFALGQKLYDAYPGEEDSHKLFIAVPGADHNDLTIVEGPNYWRWVAEFIGRNDSK</sequence>
<organism evidence="2 3">
    <name type="scientific">Corallincola platygyrae</name>
    <dbReference type="NCBI Taxonomy" id="1193278"/>
    <lineage>
        <taxon>Bacteria</taxon>
        <taxon>Pseudomonadati</taxon>
        <taxon>Pseudomonadota</taxon>
        <taxon>Gammaproteobacteria</taxon>
        <taxon>Alteromonadales</taxon>
        <taxon>Psychromonadaceae</taxon>
        <taxon>Corallincola</taxon>
    </lineage>
</organism>
<dbReference type="InterPro" id="IPR029058">
    <property type="entry name" value="AB_hydrolase_fold"/>
</dbReference>
<keyword evidence="3" id="KW-1185">Reference proteome</keyword>
<dbReference type="PANTHER" id="PTHR12277">
    <property type="entry name" value="ALPHA/BETA HYDROLASE DOMAIN-CONTAINING PROTEIN"/>
    <property type="match status" value="1"/>
</dbReference>
<protein>
    <submittedName>
        <fullName evidence="2">Alpha/beta hydrolase</fullName>
    </submittedName>
</protein>
<dbReference type="Gene3D" id="3.40.50.1820">
    <property type="entry name" value="alpha/beta hydrolase"/>
    <property type="match status" value="1"/>
</dbReference>
<dbReference type="RefSeq" id="WP_345341834.1">
    <property type="nucleotide sequence ID" value="NZ_BAABLI010000032.1"/>
</dbReference>
<evidence type="ECO:0000259" key="1">
    <source>
        <dbReference type="Pfam" id="PF00326"/>
    </source>
</evidence>
<proteinExistence type="predicted"/>